<comment type="subcellular location">
    <subcellularLocation>
        <location evidence="1">Cytoplasm</location>
    </subcellularLocation>
</comment>
<dbReference type="InterPro" id="IPR021774">
    <property type="entry name" value="CUPID"/>
</dbReference>
<keyword evidence="2" id="KW-0963">Cytoplasm</keyword>
<organism evidence="5 6">
    <name type="scientific">Platysternon megacephalum</name>
    <name type="common">big-headed turtle</name>
    <dbReference type="NCBI Taxonomy" id="55544"/>
    <lineage>
        <taxon>Eukaryota</taxon>
        <taxon>Metazoa</taxon>
        <taxon>Chordata</taxon>
        <taxon>Craniata</taxon>
        <taxon>Vertebrata</taxon>
        <taxon>Euteleostomi</taxon>
        <taxon>Archelosauria</taxon>
        <taxon>Testudinata</taxon>
        <taxon>Testudines</taxon>
        <taxon>Cryptodira</taxon>
        <taxon>Durocryptodira</taxon>
        <taxon>Testudinoidea</taxon>
        <taxon>Platysternidae</taxon>
        <taxon>Platysternon</taxon>
    </lineage>
</organism>
<feature type="domain" description="Cytohesin Ubiquitin Protein Inducing" evidence="4">
    <location>
        <begin position="2"/>
        <end position="74"/>
    </location>
</feature>
<accession>A0A4D9DPY3</accession>
<comment type="caution">
    <text evidence="5">The sequence shown here is derived from an EMBL/GenBank/DDBJ whole genome shotgun (WGS) entry which is preliminary data.</text>
</comment>
<dbReference type="Proteomes" id="UP000297703">
    <property type="component" value="Unassembled WGS sequence"/>
</dbReference>
<dbReference type="STRING" id="55544.A0A4D9DPY3"/>
<dbReference type="GO" id="GO:0005737">
    <property type="term" value="C:cytoplasm"/>
    <property type="evidence" value="ECO:0007669"/>
    <property type="project" value="UniProtKB-SubCell"/>
</dbReference>
<keyword evidence="6" id="KW-1185">Reference proteome</keyword>
<dbReference type="OrthoDB" id="9428637at2759"/>
<evidence type="ECO:0000313" key="5">
    <source>
        <dbReference type="EMBL" id="TFJ98311.1"/>
    </source>
</evidence>
<sequence>MEVKGQLITSSSYSSADALGWEPGARLRLQELLDRQRGLREALGLRVAELRRLCLQEAIGGSHAASCPGMVGSYPAPSHQR</sequence>
<dbReference type="InterPro" id="IPR043447">
    <property type="entry name" value="CCDC120/INAVA"/>
</dbReference>
<evidence type="ECO:0000313" key="6">
    <source>
        <dbReference type="Proteomes" id="UP000297703"/>
    </source>
</evidence>
<evidence type="ECO:0000259" key="4">
    <source>
        <dbReference type="Pfam" id="PF11819"/>
    </source>
</evidence>
<name>A0A4D9DPY3_9SAUR</name>
<proteinExistence type="predicted"/>
<dbReference type="AlphaFoldDB" id="A0A4D9DPY3"/>
<evidence type="ECO:0000256" key="1">
    <source>
        <dbReference type="ARBA" id="ARBA00004496"/>
    </source>
</evidence>
<gene>
    <name evidence="5" type="ORF">DR999_PMT19805</name>
</gene>
<reference evidence="5 6" key="1">
    <citation type="submission" date="2019-04" db="EMBL/GenBank/DDBJ databases">
        <title>Draft genome of the big-headed turtle Platysternon megacephalum.</title>
        <authorList>
            <person name="Gong S."/>
        </authorList>
    </citation>
    <scope>NUCLEOTIDE SEQUENCE [LARGE SCALE GENOMIC DNA]</scope>
    <source>
        <strain evidence="5">DO16091913</strain>
        <tissue evidence="5">Muscle</tissue>
    </source>
</reference>
<reference evidence="5 6" key="2">
    <citation type="submission" date="2019-04" db="EMBL/GenBank/DDBJ databases">
        <title>The genome sequence of big-headed turtle.</title>
        <authorList>
            <person name="Gong S."/>
        </authorList>
    </citation>
    <scope>NUCLEOTIDE SEQUENCE [LARGE SCALE GENOMIC DNA]</scope>
    <source>
        <strain evidence="5">DO16091913</strain>
        <tissue evidence="5">Muscle</tissue>
    </source>
</reference>
<protein>
    <submittedName>
        <fullName evidence="5">Acid-sensing ion channel 3</fullName>
    </submittedName>
</protein>
<dbReference type="EMBL" id="QXTE01000410">
    <property type="protein sequence ID" value="TFJ98311.1"/>
    <property type="molecule type" value="Genomic_DNA"/>
</dbReference>
<dbReference type="PANTHER" id="PTHR16093">
    <property type="entry name" value="COILED-COIL DOMAIN-CONTAINING PROTEIN 120 FAMILY MEMBER"/>
    <property type="match status" value="1"/>
</dbReference>
<keyword evidence="3" id="KW-0175">Coiled coil</keyword>
<evidence type="ECO:0000256" key="3">
    <source>
        <dbReference type="ARBA" id="ARBA00023054"/>
    </source>
</evidence>
<evidence type="ECO:0000256" key="2">
    <source>
        <dbReference type="ARBA" id="ARBA00022490"/>
    </source>
</evidence>
<dbReference type="PANTHER" id="PTHR16093:SF5">
    <property type="entry name" value="COILED-COIL DOMAIN-CONTAINING PROTEIN 120"/>
    <property type="match status" value="1"/>
</dbReference>
<dbReference type="Pfam" id="PF11819">
    <property type="entry name" value="CUPID"/>
    <property type="match status" value="1"/>
</dbReference>